<dbReference type="Pfam" id="PF07833">
    <property type="entry name" value="Cu_amine_oxidN1"/>
    <property type="match status" value="1"/>
</dbReference>
<accession>A0A3D9HZ01</accession>
<dbReference type="SMART" id="SM00636">
    <property type="entry name" value="Glyco_18"/>
    <property type="match status" value="1"/>
</dbReference>
<dbReference type="InterPro" id="IPR050314">
    <property type="entry name" value="Glycosyl_Hydrlase_18"/>
</dbReference>
<dbReference type="InterPro" id="IPR012854">
    <property type="entry name" value="Cu_amine_oxidase-like_N"/>
</dbReference>
<dbReference type="Gene3D" id="3.20.20.80">
    <property type="entry name" value="Glycosidases"/>
    <property type="match status" value="1"/>
</dbReference>
<dbReference type="AlphaFoldDB" id="A0A3D9HZ01"/>
<proteinExistence type="predicted"/>
<dbReference type="GO" id="GO:0005975">
    <property type="term" value="P:carbohydrate metabolic process"/>
    <property type="evidence" value="ECO:0007669"/>
    <property type="project" value="InterPro"/>
</dbReference>
<dbReference type="EMBL" id="QRDY01000022">
    <property type="protein sequence ID" value="RED54703.1"/>
    <property type="molecule type" value="Genomic_DNA"/>
</dbReference>
<dbReference type="Pfam" id="PF00704">
    <property type="entry name" value="Glyco_hydro_18"/>
    <property type="match status" value="1"/>
</dbReference>
<dbReference type="InterPro" id="IPR017853">
    <property type="entry name" value="GH"/>
</dbReference>
<evidence type="ECO:0000256" key="1">
    <source>
        <dbReference type="ARBA" id="ARBA00000822"/>
    </source>
</evidence>
<dbReference type="InterPro" id="IPR036582">
    <property type="entry name" value="Mao_N_sf"/>
</dbReference>
<dbReference type="EC" id="3.2.1.14" evidence="2"/>
<dbReference type="InterPro" id="IPR011583">
    <property type="entry name" value="Chitinase_II/V-like_cat"/>
</dbReference>
<sequence>MNNWIKPAASVLMATAILVGGSYETSHAAGILKEINVVLDDIPLYLGASPVIKNNVTMVPFRSLAAALDIRVSWDGKTKSVIAQGIVNGTSRNVVLKLGQNIATVDGAAVEMLAAPLIVNEQVLIPLSFFGTQFGAKVGWNSATSTVSVVSPKRAIHLRAFYALGSFSQRSRILSMDSTAFGWARINENGELTLDGDDYYWPEAAGDVTAEALIQESAEEGVKPYLMVYAVDGKGELTKMLGDETLRRNSITAIVNLARDKGFGGVLLDYEGLGLRLDALGQQKLLNEYVALLDEELTALNVKLSLAVPPPNGSYKGYDYKKLASYADDLVLMAYDYNPKGTADHTPEPNAKVEEAVQLTLKAGVPADKLILGISLWNETTATVDDKLGLAKRYGLLGASFWRLTFYGDDFAETIDRVVQKVGE</sequence>
<gene>
    <name evidence="4" type="ORF">DFP95_12228</name>
</gene>
<dbReference type="Gene3D" id="3.30.457.10">
    <property type="entry name" value="Copper amine oxidase-like, N-terminal domain"/>
    <property type="match status" value="1"/>
</dbReference>
<organism evidence="4 5">
    <name type="scientific">Cohnella lupini</name>
    <dbReference type="NCBI Taxonomy" id="1294267"/>
    <lineage>
        <taxon>Bacteria</taxon>
        <taxon>Bacillati</taxon>
        <taxon>Bacillota</taxon>
        <taxon>Bacilli</taxon>
        <taxon>Bacillales</taxon>
        <taxon>Paenibacillaceae</taxon>
        <taxon>Cohnella</taxon>
    </lineage>
</organism>
<keyword evidence="4" id="KW-0378">Hydrolase</keyword>
<keyword evidence="5" id="KW-1185">Reference proteome</keyword>
<feature type="domain" description="GH18" evidence="3">
    <location>
        <begin position="124"/>
        <end position="422"/>
    </location>
</feature>
<dbReference type="PANTHER" id="PTHR11177:SF317">
    <property type="entry name" value="CHITINASE 12-RELATED"/>
    <property type="match status" value="1"/>
</dbReference>
<comment type="caution">
    <text evidence="4">The sequence shown here is derived from an EMBL/GenBank/DDBJ whole genome shotgun (WGS) entry which is preliminary data.</text>
</comment>
<dbReference type="GO" id="GO:0008843">
    <property type="term" value="F:endochitinase activity"/>
    <property type="evidence" value="ECO:0007669"/>
    <property type="project" value="UniProtKB-EC"/>
</dbReference>
<evidence type="ECO:0000313" key="4">
    <source>
        <dbReference type="EMBL" id="RED54703.1"/>
    </source>
</evidence>
<dbReference type="Proteomes" id="UP000256869">
    <property type="component" value="Unassembled WGS sequence"/>
</dbReference>
<dbReference type="SUPFAM" id="SSF55383">
    <property type="entry name" value="Copper amine oxidase, domain N"/>
    <property type="match status" value="2"/>
</dbReference>
<dbReference type="RefSeq" id="WP_115995235.1">
    <property type="nucleotide sequence ID" value="NZ_QRDY01000022.1"/>
</dbReference>
<dbReference type="PROSITE" id="PS51910">
    <property type="entry name" value="GH18_2"/>
    <property type="match status" value="1"/>
</dbReference>
<evidence type="ECO:0000313" key="5">
    <source>
        <dbReference type="Proteomes" id="UP000256869"/>
    </source>
</evidence>
<evidence type="ECO:0000256" key="2">
    <source>
        <dbReference type="ARBA" id="ARBA00012729"/>
    </source>
</evidence>
<dbReference type="InterPro" id="IPR001223">
    <property type="entry name" value="Glyco_hydro18_cat"/>
</dbReference>
<dbReference type="PANTHER" id="PTHR11177">
    <property type="entry name" value="CHITINASE"/>
    <property type="match status" value="1"/>
</dbReference>
<dbReference type="GO" id="GO:0008061">
    <property type="term" value="F:chitin binding"/>
    <property type="evidence" value="ECO:0007669"/>
    <property type="project" value="InterPro"/>
</dbReference>
<comment type="catalytic activity">
    <reaction evidence="1">
        <text>Random endo-hydrolysis of N-acetyl-beta-D-glucosaminide (1-&gt;4)-beta-linkages in chitin and chitodextrins.</text>
        <dbReference type="EC" id="3.2.1.14"/>
    </reaction>
</comment>
<protein>
    <recommendedName>
        <fullName evidence="2">chitinase</fullName>
        <ecNumber evidence="2">3.2.1.14</ecNumber>
    </recommendedName>
</protein>
<evidence type="ECO:0000259" key="3">
    <source>
        <dbReference type="PROSITE" id="PS51910"/>
    </source>
</evidence>
<dbReference type="OrthoDB" id="9769314at2"/>
<dbReference type="SUPFAM" id="SSF51445">
    <property type="entry name" value="(Trans)glycosidases"/>
    <property type="match status" value="1"/>
</dbReference>
<reference evidence="4 5" key="1">
    <citation type="submission" date="2018-07" db="EMBL/GenBank/DDBJ databases">
        <title>Genomic Encyclopedia of Type Strains, Phase III (KMG-III): the genomes of soil and plant-associated and newly described type strains.</title>
        <authorList>
            <person name="Whitman W."/>
        </authorList>
    </citation>
    <scope>NUCLEOTIDE SEQUENCE [LARGE SCALE GENOMIC DNA]</scope>
    <source>
        <strain evidence="4 5">CECT 8236</strain>
    </source>
</reference>
<name>A0A3D9HZ01_9BACL</name>